<dbReference type="SMR" id="A0A482XS72"/>
<evidence type="ECO:0000256" key="3">
    <source>
        <dbReference type="ARBA" id="ARBA00022737"/>
    </source>
</evidence>
<dbReference type="SMART" id="SM00355">
    <property type="entry name" value="ZnF_C2H2"/>
    <property type="match status" value="13"/>
</dbReference>
<dbReference type="FunFam" id="3.30.160.60:FF:001031">
    <property type="entry name" value="zinc finger protein 341 isoform X1"/>
    <property type="match status" value="1"/>
</dbReference>
<keyword evidence="4 9" id="KW-0863">Zinc-finger</keyword>
<dbReference type="Proteomes" id="UP000291343">
    <property type="component" value="Unassembled WGS sequence"/>
</dbReference>
<evidence type="ECO:0000256" key="4">
    <source>
        <dbReference type="ARBA" id="ARBA00022771"/>
    </source>
</evidence>
<keyword evidence="5" id="KW-0862">Zinc</keyword>
<feature type="domain" description="C2H2-type" evidence="11">
    <location>
        <begin position="537"/>
        <end position="565"/>
    </location>
</feature>
<dbReference type="GO" id="GO:0008270">
    <property type="term" value="F:zinc ion binding"/>
    <property type="evidence" value="ECO:0007669"/>
    <property type="project" value="UniProtKB-KW"/>
</dbReference>
<evidence type="ECO:0000259" key="11">
    <source>
        <dbReference type="PROSITE" id="PS50157"/>
    </source>
</evidence>
<dbReference type="AlphaFoldDB" id="A0A482XS72"/>
<feature type="domain" description="C2H2-type" evidence="11">
    <location>
        <begin position="509"/>
        <end position="536"/>
    </location>
</feature>
<feature type="domain" description="C2H2-type" evidence="11">
    <location>
        <begin position="233"/>
        <end position="260"/>
    </location>
</feature>
<organism evidence="12 13">
    <name type="scientific">Laodelphax striatellus</name>
    <name type="common">Small brown planthopper</name>
    <name type="synonym">Delphax striatella</name>
    <dbReference type="NCBI Taxonomy" id="195883"/>
    <lineage>
        <taxon>Eukaryota</taxon>
        <taxon>Metazoa</taxon>
        <taxon>Ecdysozoa</taxon>
        <taxon>Arthropoda</taxon>
        <taxon>Hexapoda</taxon>
        <taxon>Insecta</taxon>
        <taxon>Pterygota</taxon>
        <taxon>Neoptera</taxon>
        <taxon>Paraneoptera</taxon>
        <taxon>Hemiptera</taxon>
        <taxon>Auchenorrhyncha</taxon>
        <taxon>Fulgoroidea</taxon>
        <taxon>Delphacidae</taxon>
        <taxon>Criomorphinae</taxon>
        <taxon>Laodelphax</taxon>
    </lineage>
</organism>
<dbReference type="GO" id="GO:0045893">
    <property type="term" value="P:positive regulation of DNA-templated transcription"/>
    <property type="evidence" value="ECO:0007669"/>
    <property type="project" value="UniProtKB-ARBA"/>
</dbReference>
<dbReference type="GO" id="GO:0003677">
    <property type="term" value="F:DNA binding"/>
    <property type="evidence" value="ECO:0007669"/>
    <property type="project" value="UniProtKB-KW"/>
</dbReference>
<keyword evidence="8" id="KW-0539">Nucleus</keyword>
<feature type="domain" description="C2H2-type" evidence="11">
    <location>
        <begin position="289"/>
        <end position="316"/>
    </location>
</feature>
<keyword evidence="3" id="KW-0677">Repeat</keyword>
<evidence type="ECO:0000256" key="8">
    <source>
        <dbReference type="ARBA" id="ARBA00023242"/>
    </source>
</evidence>
<comment type="subcellular location">
    <subcellularLocation>
        <location evidence="1">Nucleus</location>
    </subcellularLocation>
</comment>
<evidence type="ECO:0000313" key="12">
    <source>
        <dbReference type="EMBL" id="RZF48318.1"/>
    </source>
</evidence>
<proteinExistence type="predicted"/>
<dbReference type="FunFam" id="3.30.160.60:FF:000045">
    <property type="entry name" value="ZFP69 zinc finger protein B"/>
    <property type="match status" value="1"/>
</dbReference>
<dbReference type="GO" id="GO:0005634">
    <property type="term" value="C:nucleus"/>
    <property type="evidence" value="ECO:0007669"/>
    <property type="project" value="UniProtKB-SubCell"/>
</dbReference>
<evidence type="ECO:0000256" key="6">
    <source>
        <dbReference type="ARBA" id="ARBA00023125"/>
    </source>
</evidence>
<feature type="compositionally biased region" description="Polar residues" evidence="10">
    <location>
        <begin position="10"/>
        <end position="21"/>
    </location>
</feature>
<dbReference type="InterPro" id="IPR036236">
    <property type="entry name" value="Znf_C2H2_sf"/>
</dbReference>
<dbReference type="PROSITE" id="PS50157">
    <property type="entry name" value="ZINC_FINGER_C2H2_2"/>
    <property type="match status" value="11"/>
</dbReference>
<dbReference type="InterPro" id="IPR013087">
    <property type="entry name" value="Znf_C2H2_type"/>
</dbReference>
<evidence type="ECO:0000256" key="1">
    <source>
        <dbReference type="ARBA" id="ARBA00004123"/>
    </source>
</evidence>
<dbReference type="InterPro" id="IPR050331">
    <property type="entry name" value="Zinc_finger"/>
</dbReference>
<feature type="region of interest" description="Disordered" evidence="10">
    <location>
        <begin position="81"/>
        <end position="122"/>
    </location>
</feature>
<reference evidence="12 13" key="1">
    <citation type="journal article" date="2017" name="Gigascience">
        <title>Genome sequence of the small brown planthopper, Laodelphax striatellus.</title>
        <authorList>
            <person name="Zhu J."/>
            <person name="Jiang F."/>
            <person name="Wang X."/>
            <person name="Yang P."/>
            <person name="Bao Y."/>
            <person name="Zhao W."/>
            <person name="Wang W."/>
            <person name="Lu H."/>
            <person name="Wang Q."/>
            <person name="Cui N."/>
            <person name="Li J."/>
            <person name="Chen X."/>
            <person name="Luo L."/>
            <person name="Yu J."/>
            <person name="Kang L."/>
            <person name="Cui F."/>
        </authorList>
    </citation>
    <scope>NUCLEOTIDE SEQUENCE [LARGE SCALE GENOMIC DNA]</scope>
    <source>
        <strain evidence="12">Lst14</strain>
    </source>
</reference>
<keyword evidence="2" id="KW-0479">Metal-binding</keyword>
<dbReference type="PANTHER" id="PTHR16515:SF49">
    <property type="entry name" value="GASTRULA ZINC FINGER PROTEIN XLCGF49.1-LIKE-RELATED"/>
    <property type="match status" value="1"/>
</dbReference>
<evidence type="ECO:0000256" key="9">
    <source>
        <dbReference type="PROSITE-ProRule" id="PRU00042"/>
    </source>
</evidence>
<gene>
    <name evidence="12" type="ORF">LSTR_LSTR010281</name>
</gene>
<dbReference type="Pfam" id="PF00096">
    <property type="entry name" value="zf-C2H2"/>
    <property type="match status" value="5"/>
</dbReference>
<feature type="domain" description="C2H2-type" evidence="11">
    <location>
        <begin position="453"/>
        <end position="480"/>
    </location>
</feature>
<keyword evidence="13" id="KW-1185">Reference proteome</keyword>
<evidence type="ECO:0000256" key="2">
    <source>
        <dbReference type="ARBA" id="ARBA00022723"/>
    </source>
</evidence>
<feature type="domain" description="C2H2-type" evidence="11">
    <location>
        <begin position="425"/>
        <end position="452"/>
    </location>
</feature>
<feature type="domain" description="C2H2-type" evidence="11">
    <location>
        <begin position="481"/>
        <end position="508"/>
    </location>
</feature>
<dbReference type="PANTHER" id="PTHR16515">
    <property type="entry name" value="PR DOMAIN ZINC FINGER PROTEIN"/>
    <property type="match status" value="1"/>
</dbReference>
<feature type="domain" description="C2H2-type" evidence="11">
    <location>
        <begin position="317"/>
        <end position="344"/>
    </location>
</feature>
<sequence length="575" mass="66128">MAVDSEERCQSTNCKPISNEASCSEDTQLNTDYEATGNFILVKSEYIYSDHEELDELNTSVASNDANQSLKIEPDIDSENISSEPVRIGSTNDKTVECVEEEEEKEEDVDDPDEEPETSAVETRKIYLPDFPISNENITENEDPAISREDINHLSGLSDLNLFGQATNVKELWINPIHLCPICGEMIKTAQLLTHSKLHSAEKLECFLCSREFKCRSKLKWHIKVIHMGTKEYVCEFCSKIFPRQGNLTEHMRIHNGDKKHKCTVCPKMFSTNSMLMRHSKIHTGERDWICPVCGKGFAQKGNLMKHKCFLSETKDFVCEFCNKAFKGKYALAVHVKIHGEREELSCEYCPKTCFNITKLKEHLKRMHPGKPAPDGTIPKTRLPAERKFKCEFCDEKAYTSKAALEYHMNGVHPDRFNTTTQHFFQCEVCSKTLTGRQSYDRHVRTHNAERTLQCRLCDKKFATKMSRSTHEQLHSKDNKFFCTKCNKGFPIKMYLKRHEKTHATEQSFQCATCGEMFVSNSRLQIHLETHASTKMYDCHICDSAFSEVSRLRRHLRNKHGIRRRTTINSATSNG</sequence>
<keyword evidence="7" id="KW-0804">Transcription</keyword>
<evidence type="ECO:0000256" key="10">
    <source>
        <dbReference type="SAM" id="MobiDB-lite"/>
    </source>
</evidence>
<keyword evidence="6" id="KW-0238">DNA-binding</keyword>
<feature type="domain" description="C2H2-type" evidence="11">
    <location>
        <begin position="204"/>
        <end position="232"/>
    </location>
</feature>
<dbReference type="PROSITE" id="PS00028">
    <property type="entry name" value="ZINC_FINGER_C2H2_1"/>
    <property type="match status" value="10"/>
</dbReference>
<feature type="domain" description="C2H2-type" evidence="11">
    <location>
        <begin position="261"/>
        <end position="288"/>
    </location>
</feature>
<feature type="compositionally biased region" description="Acidic residues" evidence="10">
    <location>
        <begin position="98"/>
        <end position="117"/>
    </location>
</feature>
<dbReference type="Pfam" id="PF12874">
    <property type="entry name" value="zf-met"/>
    <property type="match status" value="1"/>
</dbReference>
<dbReference type="FunFam" id="3.30.160.60:FF:000446">
    <property type="entry name" value="Zinc finger protein"/>
    <property type="match status" value="1"/>
</dbReference>
<dbReference type="GO" id="GO:0003700">
    <property type="term" value="F:DNA-binding transcription factor activity"/>
    <property type="evidence" value="ECO:0007669"/>
    <property type="project" value="UniProtKB-ARBA"/>
</dbReference>
<evidence type="ECO:0000256" key="7">
    <source>
        <dbReference type="ARBA" id="ARBA00023163"/>
    </source>
</evidence>
<evidence type="ECO:0000313" key="13">
    <source>
        <dbReference type="Proteomes" id="UP000291343"/>
    </source>
</evidence>
<dbReference type="Gene3D" id="3.30.160.60">
    <property type="entry name" value="Classic Zinc Finger"/>
    <property type="match status" value="9"/>
</dbReference>
<dbReference type="InParanoid" id="A0A482XS72"/>
<dbReference type="SUPFAM" id="SSF57667">
    <property type="entry name" value="beta-beta-alpha zinc fingers"/>
    <property type="match status" value="6"/>
</dbReference>
<feature type="region of interest" description="Disordered" evidence="10">
    <location>
        <begin position="1"/>
        <end position="21"/>
    </location>
</feature>
<name>A0A482XS72_LAOST</name>
<dbReference type="OrthoDB" id="6077919at2759"/>
<accession>A0A482XS72</accession>
<feature type="domain" description="C2H2-type" evidence="11">
    <location>
        <begin position="345"/>
        <end position="373"/>
    </location>
</feature>
<protein>
    <recommendedName>
        <fullName evidence="11">C2H2-type domain-containing protein</fullName>
    </recommendedName>
</protein>
<comment type="caution">
    <text evidence="12">The sequence shown here is derived from an EMBL/GenBank/DDBJ whole genome shotgun (WGS) entry which is preliminary data.</text>
</comment>
<dbReference type="EMBL" id="QKKF02002576">
    <property type="protein sequence ID" value="RZF48318.1"/>
    <property type="molecule type" value="Genomic_DNA"/>
</dbReference>
<dbReference type="STRING" id="195883.A0A482XS72"/>
<evidence type="ECO:0000256" key="5">
    <source>
        <dbReference type="ARBA" id="ARBA00022833"/>
    </source>
</evidence>